<dbReference type="AlphaFoldDB" id="A0A0L0P4Z8"/>
<sequence length="80" mass="9060">MFLVELASPGSPRRNTNKGYWGYCQWLRAKASDFANGNEERSMVGVETSNSTLFENFVEFFPRVWQLAARHWAAGGCPTL</sequence>
<dbReference type="Proteomes" id="UP000037122">
    <property type="component" value="Unassembled WGS sequence"/>
</dbReference>
<evidence type="ECO:0000313" key="1">
    <source>
        <dbReference type="EMBL" id="KNE01443.1"/>
    </source>
</evidence>
<dbReference type="EMBL" id="LGST01000011">
    <property type="protein sequence ID" value="KNE01443.1"/>
    <property type="molecule type" value="Genomic_DNA"/>
</dbReference>
<proteinExistence type="predicted"/>
<gene>
    <name evidence="1" type="ORF">QG37_01519</name>
</gene>
<reference evidence="2" key="1">
    <citation type="journal article" date="2015" name="BMC Genomics">
        <title>Draft genome of a commonly misdiagnosed multidrug resistant pathogen Candida auris.</title>
        <authorList>
            <person name="Chatterjee S."/>
            <person name="Alampalli S.V."/>
            <person name="Nageshan R.K."/>
            <person name="Chettiar S.T."/>
            <person name="Joshi S."/>
            <person name="Tatu U.S."/>
        </authorList>
    </citation>
    <scope>NUCLEOTIDE SEQUENCE [LARGE SCALE GENOMIC DNA]</scope>
    <source>
        <strain evidence="2">6684</strain>
    </source>
</reference>
<dbReference type="VEuPathDB" id="FungiDB:QG37_01519"/>
<comment type="caution">
    <text evidence="1">The sequence shown here is derived from an EMBL/GenBank/DDBJ whole genome shotgun (WGS) entry which is preliminary data.</text>
</comment>
<accession>A0A0L0P4Z8</accession>
<organism evidence="1 2">
    <name type="scientific">Candidozyma auris</name>
    <name type="common">Yeast</name>
    <name type="synonym">Candida auris</name>
    <dbReference type="NCBI Taxonomy" id="498019"/>
    <lineage>
        <taxon>Eukaryota</taxon>
        <taxon>Fungi</taxon>
        <taxon>Dikarya</taxon>
        <taxon>Ascomycota</taxon>
        <taxon>Saccharomycotina</taxon>
        <taxon>Pichiomycetes</taxon>
        <taxon>Metschnikowiaceae</taxon>
        <taxon>Candidozyma</taxon>
    </lineage>
</organism>
<name>A0A0L0P4Z8_CANAR</name>
<evidence type="ECO:0000313" key="2">
    <source>
        <dbReference type="Proteomes" id="UP000037122"/>
    </source>
</evidence>
<protein>
    <submittedName>
        <fullName evidence="1">Uncharacterized protein</fullName>
    </submittedName>
</protein>